<keyword evidence="2" id="KW-1185">Reference proteome</keyword>
<sequence length="79" mass="9156">MLIIDPWKTKSRGHLNQRANREQEWTAQYRKVLEYWTQHGSITTPIAIEAPTLSPASREEKGEDSWIKLAHWIAENGNA</sequence>
<evidence type="ECO:0000313" key="2">
    <source>
        <dbReference type="Proteomes" id="UP000019184"/>
    </source>
</evidence>
<protein>
    <submittedName>
        <fullName evidence="1">Uncharacterized protein</fullName>
    </submittedName>
</protein>
<accession>A0A7U7GAT9</accession>
<dbReference type="EMBL" id="CBTK010000092">
    <property type="protein sequence ID" value="CDH44677.1"/>
    <property type="molecule type" value="Genomic_DNA"/>
</dbReference>
<reference evidence="1 2" key="1">
    <citation type="journal article" date="2014" name="ISME J.">
        <title>Candidatus Competibacter-lineage genomes retrieved from metagenomes reveal functional metabolic diversity.</title>
        <authorList>
            <person name="McIlroy S.J."/>
            <person name="Albertsen M."/>
            <person name="Andresen E.K."/>
            <person name="Saunders A.M."/>
            <person name="Kristiansen R."/>
            <person name="Stokholm-Bjerregaard M."/>
            <person name="Nielsen K.L."/>
            <person name="Nielsen P.H."/>
        </authorList>
    </citation>
    <scope>NUCLEOTIDE SEQUENCE [LARGE SCALE GENOMIC DNA]</scope>
    <source>
        <strain evidence="1 2">Run_B_J11</strain>
    </source>
</reference>
<dbReference type="AlphaFoldDB" id="A0A7U7GAT9"/>
<proteinExistence type="predicted"/>
<name>A0A7U7GAT9_9GAMM</name>
<comment type="caution">
    <text evidence="1">The sequence shown here is derived from an EMBL/GenBank/DDBJ whole genome shotgun (WGS) entry which is preliminary data.</text>
</comment>
<organism evidence="1 2">
    <name type="scientific">Candidatus Contendobacter odensis Run_B_J11</name>
    <dbReference type="NCBI Taxonomy" id="1400861"/>
    <lineage>
        <taxon>Bacteria</taxon>
        <taxon>Pseudomonadati</taxon>
        <taxon>Pseudomonadota</taxon>
        <taxon>Gammaproteobacteria</taxon>
        <taxon>Candidatus Competibacteraceae</taxon>
        <taxon>Candidatus Contendibacter</taxon>
    </lineage>
</organism>
<gene>
    <name evidence="1" type="ORF">BN874_1810007</name>
</gene>
<evidence type="ECO:0000313" key="1">
    <source>
        <dbReference type="EMBL" id="CDH44677.1"/>
    </source>
</evidence>
<dbReference type="Proteomes" id="UP000019184">
    <property type="component" value="Unassembled WGS sequence"/>
</dbReference>